<keyword evidence="11" id="KW-1185">Reference proteome</keyword>
<dbReference type="OrthoDB" id="6159439at2759"/>
<feature type="region of interest" description="Disordered" evidence="8">
    <location>
        <begin position="102"/>
        <end position="122"/>
    </location>
</feature>
<gene>
    <name evidence="10" type="ORF">Mgra_00006115</name>
</gene>
<keyword evidence="2" id="KW-0217">Developmental protein</keyword>
<proteinExistence type="predicted"/>
<feature type="domain" description="Homeobox" evidence="9">
    <location>
        <begin position="58"/>
        <end position="118"/>
    </location>
</feature>
<evidence type="ECO:0000256" key="3">
    <source>
        <dbReference type="ARBA" id="ARBA00023125"/>
    </source>
</evidence>
<feature type="DNA-binding region" description="Homeobox" evidence="6">
    <location>
        <begin position="60"/>
        <end position="119"/>
    </location>
</feature>
<feature type="compositionally biased region" description="Polar residues" evidence="8">
    <location>
        <begin position="158"/>
        <end position="172"/>
    </location>
</feature>
<evidence type="ECO:0000259" key="9">
    <source>
        <dbReference type="PROSITE" id="PS50071"/>
    </source>
</evidence>
<protein>
    <submittedName>
        <fullName evidence="10">Homeobox domain-containing protein</fullName>
    </submittedName>
</protein>
<sequence>MDVSTNNVQQAYAAAAAAVNGISQQQNNSPGAFAAAAAAYFNVTNGGVDTSGGSLQPRKNRRERTTFTRAQLDVLEDQFNQSPYPDVYLREQIANRIQLQESRIQQRQQDKQTKPNKPQTVAAMKTARIAAAKAAMTIKTEDIKRENNENNISINNEHQQPQSIGDYVSSQPGMPRAQDYQSFLWYNPSIGVPDISTHLLTHGIDALNNTNTTPFTLPNNSNNLSTNQLNQNNFYSDYSLVVPSTLPLCSLPSTTNIIPTSNNISITTNNCLPTPNYYLNNDNYNYYGNALHCHQNFLNNTTSSLLRYEADIGGGIIEGNNNVI</sequence>
<comment type="subcellular location">
    <subcellularLocation>
        <location evidence="1 6 7">Nucleus</location>
    </subcellularLocation>
</comment>
<evidence type="ECO:0000256" key="5">
    <source>
        <dbReference type="ARBA" id="ARBA00023242"/>
    </source>
</evidence>
<organism evidence="10 11">
    <name type="scientific">Meloidogyne graminicola</name>
    <dbReference type="NCBI Taxonomy" id="189291"/>
    <lineage>
        <taxon>Eukaryota</taxon>
        <taxon>Metazoa</taxon>
        <taxon>Ecdysozoa</taxon>
        <taxon>Nematoda</taxon>
        <taxon>Chromadorea</taxon>
        <taxon>Rhabditida</taxon>
        <taxon>Tylenchina</taxon>
        <taxon>Tylenchomorpha</taxon>
        <taxon>Tylenchoidea</taxon>
        <taxon>Meloidogynidae</taxon>
        <taxon>Meloidogyninae</taxon>
        <taxon>Meloidogyne</taxon>
    </lineage>
</organism>
<evidence type="ECO:0000256" key="1">
    <source>
        <dbReference type="ARBA" id="ARBA00004123"/>
    </source>
</evidence>
<reference evidence="10" key="1">
    <citation type="journal article" date="2020" name="Ecol. Evol.">
        <title>Genome structure and content of the rice root-knot nematode (Meloidogyne graminicola).</title>
        <authorList>
            <person name="Phan N.T."/>
            <person name="Danchin E.G.J."/>
            <person name="Klopp C."/>
            <person name="Perfus-Barbeoch L."/>
            <person name="Kozlowski D.K."/>
            <person name="Koutsovoulos G.D."/>
            <person name="Lopez-Roques C."/>
            <person name="Bouchez O."/>
            <person name="Zahm M."/>
            <person name="Besnard G."/>
            <person name="Bellafiore S."/>
        </authorList>
    </citation>
    <scope>NUCLEOTIDE SEQUENCE</scope>
    <source>
        <strain evidence="10">VN-18</strain>
    </source>
</reference>
<dbReference type="Proteomes" id="UP000605970">
    <property type="component" value="Unassembled WGS sequence"/>
</dbReference>
<evidence type="ECO:0000256" key="4">
    <source>
        <dbReference type="ARBA" id="ARBA00023155"/>
    </source>
</evidence>
<dbReference type="GO" id="GO:0000978">
    <property type="term" value="F:RNA polymerase II cis-regulatory region sequence-specific DNA binding"/>
    <property type="evidence" value="ECO:0007669"/>
    <property type="project" value="TreeGrafter"/>
</dbReference>
<keyword evidence="4 6" id="KW-0371">Homeobox</keyword>
<keyword evidence="5 6" id="KW-0539">Nucleus</keyword>
<dbReference type="InterPro" id="IPR001356">
    <property type="entry name" value="HD"/>
</dbReference>
<dbReference type="EMBL" id="JABEBT010000056">
    <property type="protein sequence ID" value="KAF7634541.1"/>
    <property type="molecule type" value="Genomic_DNA"/>
</dbReference>
<dbReference type="Pfam" id="PF00046">
    <property type="entry name" value="Homeodomain"/>
    <property type="match status" value="1"/>
</dbReference>
<dbReference type="PANTHER" id="PTHR45793">
    <property type="entry name" value="HOMEOBOX PROTEIN"/>
    <property type="match status" value="1"/>
</dbReference>
<evidence type="ECO:0000256" key="8">
    <source>
        <dbReference type="SAM" id="MobiDB-lite"/>
    </source>
</evidence>
<name>A0A8S9ZMK1_9BILA</name>
<dbReference type="GO" id="GO:0000981">
    <property type="term" value="F:DNA-binding transcription factor activity, RNA polymerase II-specific"/>
    <property type="evidence" value="ECO:0007669"/>
    <property type="project" value="TreeGrafter"/>
</dbReference>
<evidence type="ECO:0000256" key="6">
    <source>
        <dbReference type="PROSITE-ProRule" id="PRU00108"/>
    </source>
</evidence>
<dbReference type="GO" id="GO:0005634">
    <property type="term" value="C:nucleus"/>
    <property type="evidence" value="ECO:0007669"/>
    <property type="project" value="UniProtKB-SubCell"/>
</dbReference>
<accession>A0A8S9ZMK1</accession>
<feature type="region of interest" description="Disordered" evidence="8">
    <location>
        <begin position="153"/>
        <end position="172"/>
    </location>
</feature>
<dbReference type="InterPro" id="IPR009057">
    <property type="entry name" value="Homeodomain-like_sf"/>
</dbReference>
<evidence type="ECO:0000313" key="11">
    <source>
        <dbReference type="Proteomes" id="UP000605970"/>
    </source>
</evidence>
<keyword evidence="3 6" id="KW-0238">DNA-binding</keyword>
<dbReference type="Gene3D" id="1.10.10.60">
    <property type="entry name" value="Homeodomain-like"/>
    <property type="match status" value="1"/>
</dbReference>
<dbReference type="AlphaFoldDB" id="A0A8S9ZMK1"/>
<dbReference type="CDD" id="cd00086">
    <property type="entry name" value="homeodomain"/>
    <property type="match status" value="1"/>
</dbReference>
<dbReference type="PANTHER" id="PTHR45793:SF5">
    <property type="entry name" value="HOMEOTIC PROTEIN OCELLILESS"/>
    <property type="match status" value="1"/>
</dbReference>
<dbReference type="PROSITE" id="PS50071">
    <property type="entry name" value="HOMEOBOX_2"/>
    <property type="match status" value="1"/>
</dbReference>
<evidence type="ECO:0000313" key="10">
    <source>
        <dbReference type="EMBL" id="KAF7634541.1"/>
    </source>
</evidence>
<dbReference type="SMART" id="SM00389">
    <property type="entry name" value="HOX"/>
    <property type="match status" value="1"/>
</dbReference>
<dbReference type="SUPFAM" id="SSF46689">
    <property type="entry name" value="Homeodomain-like"/>
    <property type="match status" value="1"/>
</dbReference>
<comment type="caution">
    <text evidence="10">The sequence shown here is derived from an EMBL/GenBank/DDBJ whole genome shotgun (WGS) entry which is preliminary data.</text>
</comment>
<evidence type="ECO:0000256" key="7">
    <source>
        <dbReference type="RuleBase" id="RU000682"/>
    </source>
</evidence>
<evidence type="ECO:0000256" key="2">
    <source>
        <dbReference type="ARBA" id="ARBA00022473"/>
    </source>
</evidence>